<sequence length="162" mass="18293">MADLLRQYSENVLIAPTVAAMQEKYVKYWGKIPRLYAFGIVVNPRFKFNALEVFSNTLGEALGLSETDVAEHLSTLKSQMFEVFSIYENRYNDGTAEPAPPQQQSQQQSKLMRIFFNKATTSHASESLSQSKSKSKSKSKSRSTTTRGAKQISEYGVFHHVK</sequence>
<dbReference type="EMBL" id="JAUESC010000388">
    <property type="protein sequence ID" value="KAK0570942.1"/>
    <property type="molecule type" value="Genomic_DNA"/>
</dbReference>
<protein>
    <recommendedName>
        <fullName evidence="2">hAT-like transposase RNase-H fold domain-containing protein</fullName>
    </recommendedName>
</protein>
<keyword evidence="4" id="KW-1185">Reference proteome</keyword>
<evidence type="ECO:0000256" key="1">
    <source>
        <dbReference type="SAM" id="MobiDB-lite"/>
    </source>
</evidence>
<name>A0AA39V8V9_ACESA</name>
<gene>
    <name evidence="3" type="ORF">LWI29_008763</name>
</gene>
<comment type="caution">
    <text evidence="3">The sequence shown here is derived from an EMBL/GenBank/DDBJ whole genome shotgun (WGS) entry which is preliminary data.</text>
</comment>
<feature type="region of interest" description="Disordered" evidence="1">
    <location>
        <begin position="121"/>
        <end position="162"/>
    </location>
</feature>
<feature type="domain" description="hAT-like transposase RNase-H fold" evidence="2">
    <location>
        <begin position="7"/>
        <end position="85"/>
    </location>
</feature>
<feature type="compositionally biased region" description="Low complexity" evidence="1">
    <location>
        <begin position="122"/>
        <end position="132"/>
    </location>
</feature>
<proteinExistence type="predicted"/>
<dbReference type="Pfam" id="PF14372">
    <property type="entry name" value="hAT-like_RNase-H"/>
    <property type="match status" value="1"/>
</dbReference>
<evidence type="ECO:0000313" key="3">
    <source>
        <dbReference type="EMBL" id="KAK0570942.1"/>
    </source>
</evidence>
<dbReference type="InterPro" id="IPR025525">
    <property type="entry name" value="hAT-like_transposase_RNase-H"/>
</dbReference>
<dbReference type="GO" id="GO:0003677">
    <property type="term" value="F:DNA binding"/>
    <property type="evidence" value="ECO:0007669"/>
    <property type="project" value="InterPro"/>
</dbReference>
<reference evidence="3" key="1">
    <citation type="journal article" date="2022" name="Plant J.">
        <title>Strategies of tolerance reflected in two North American maple genomes.</title>
        <authorList>
            <person name="McEvoy S.L."/>
            <person name="Sezen U.U."/>
            <person name="Trouern-Trend A."/>
            <person name="McMahon S.M."/>
            <person name="Schaberg P.G."/>
            <person name="Yang J."/>
            <person name="Wegrzyn J.L."/>
            <person name="Swenson N.G."/>
        </authorList>
    </citation>
    <scope>NUCLEOTIDE SEQUENCE</scope>
    <source>
        <strain evidence="3">NS2018</strain>
    </source>
</reference>
<evidence type="ECO:0000259" key="2">
    <source>
        <dbReference type="Pfam" id="PF14372"/>
    </source>
</evidence>
<reference evidence="3" key="2">
    <citation type="submission" date="2023-06" db="EMBL/GenBank/DDBJ databases">
        <authorList>
            <person name="Swenson N.G."/>
            <person name="Wegrzyn J.L."/>
            <person name="Mcevoy S.L."/>
        </authorList>
    </citation>
    <scope>NUCLEOTIDE SEQUENCE</scope>
    <source>
        <strain evidence="3">NS2018</strain>
        <tissue evidence="3">Leaf</tissue>
    </source>
</reference>
<organism evidence="3 4">
    <name type="scientific">Acer saccharum</name>
    <name type="common">Sugar maple</name>
    <dbReference type="NCBI Taxonomy" id="4024"/>
    <lineage>
        <taxon>Eukaryota</taxon>
        <taxon>Viridiplantae</taxon>
        <taxon>Streptophyta</taxon>
        <taxon>Embryophyta</taxon>
        <taxon>Tracheophyta</taxon>
        <taxon>Spermatophyta</taxon>
        <taxon>Magnoliopsida</taxon>
        <taxon>eudicotyledons</taxon>
        <taxon>Gunneridae</taxon>
        <taxon>Pentapetalae</taxon>
        <taxon>rosids</taxon>
        <taxon>malvids</taxon>
        <taxon>Sapindales</taxon>
        <taxon>Sapindaceae</taxon>
        <taxon>Hippocastanoideae</taxon>
        <taxon>Acereae</taxon>
        <taxon>Acer</taxon>
    </lineage>
</organism>
<dbReference type="Proteomes" id="UP001168877">
    <property type="component" value="Unassembled WGS sequence"/>
</dbReference>
<evidence type="ECO:0000313" key="4">
    <source>
        <dbReference type="Proteomes" id="UP001168877"/>
    </source>
</evidence>
<accession>A0AA39V8V9</accession>
<dbReference type="AlphaFoldDB" id="A0AA39V8V9"/>